<name>A0AAV3QK65_LITER</name>
<feature type="compositionally biased region" description="Polar residues" evidence="1">
    <location>
        <begin position="145"/>
        <end position="154"/>
    </location>
</feature>
<reference evidence="2 3" key="1">
    <citation type="submission" date="2024-01" db="EMBL/GenBank/DDBJ databases">
        <title>The complete chloroplast genome sequence of Lithospermum erythrorhizon: insights into the phylogenetic relationship among Boraginaceae species and the maternal lineages of purple gromwells.</title>
        <authorList>
            <person name="Okada T."/>
            <person name="Watanabe K."/>
        </authorList>
    </citation>
    <scope>NUCLEOTIDE SEQUENCE [LARGE SCALE GENOMIC DNA]</scope>
</reference>
<evidence type="ECO:0000313" key="3">
    <source>
        <dbReference type="Proteomes" id="UP001454036"/>
    </source>
</evidence>
<sequence>MRHTFESSVYQSSFYLSQLFSSTRNPASVTQVPLNQPTMPIRPPPHLFNWGPRPLPTPTSMLPSPTFQDSMRLGIPPSKEEPHMFLMPHSSKAPPPDLKWPNGLTFFNALTGRAEETKLMFDSDGLDNKAEQNHHLMQHAHRNSDASSMHSNGGANPDEFLSLDGGGSKMENKFKRSYTLPARMTSSSSTTSLNHHQHNLDEYRNEAGMYSDSMETFLG</sequence>
<comment type="caution">
    <text evidence="2">The sequence shown here is derived from an EMBL/GenBank/DDBJ whole genome shotgun (WGS) entry which is preliminary data.</text>
</comment>
<keyword evidence="3" id="KW-1185">Reference proteome</keyword>
<proteinExistence type="predicted"/>
<dbReference type="InterPro" id="IPR044170">
    <property type="entry name" value="RSS3-like"/>
</dbReference>
<evidence type="ECO:0000313" key="2">
    <source>
        <dbReference type="EMBL" id="GAA0164464.1"/>
    </source>
</evidence>
<dbReference type="AlphaFoldDB" id="A0AAV3QK65"/>
<protein>
    <submittedName>
        <fullName evidence="2">Uncharacterized protein</fullName>
    </submittedName>
</protein>
<dbReference type="Proteomes" id="UP001454036">
    <property type="component" value="Unassembled WGS sequence"/>
</dbReference>
<accession>A0AAV3QK65</accession>
<dbReference type="EMBL" id="BAABME010021881">
    <property type="protein sequence ID" value="GAA0164464.1"/>
    <property type="molecule type" value="Genomic_DNA"/>
</dbReference>
<dbReference type="PANTHER" id="PTHR47375:SF1">
    <property type="entry name" value="GB|AAF34833.1"/>
    <property type="match status" value="1"/>
</dbReference>
<evidence type="ECO:0000256" key="1">
    <source>
        <dbReference type="SAM" id="MobiDB-lite"/>
    </source>
</evidence>
<organism evidence="2 3">
    <name type="scientific">Lithospermum erythrorhizon</name>
    <name type="common">Purple gromwell</name>
    <name type="synonym">Lithospermum officinale var. erythrorhizon</name>
    <dbReference type="NCBI Taxonomy" id="34254"/>
    <lineage>
        <taxon>Eukaryota</taxon>
        <taxon>Viridiplantae</taxon>
        <taxon>Streptophyta</taxon>
        <taxon>Embryophyta</taxon>
        <taxon>Tracheophyta</taxon>
        <taxon>Spermatophyta</taxon>
        <taxon>Magnoliopsida</taxon>
        <taxon>eudicotyledons</taxon>
        <taxon>Gunneridae</taxon>
        <taxon>Pentapetalae</taxon>
        <taxon>asterids</taxon>
        <taxon>lamiids</taxon>
        <taxon>Boraginales</taxon>
        <taxon>Boraginaceae</taxon>
        <taxon>Boraginoideae</taxon>
        <taxon>Lithospermeae</taxon>
        <taxon>Lithospermum</taxon>
    </lineage>
</organism>
<gene>
    <name evidence="2" type="ORF">LIER_39794</name>
</gene>
<feature type="region of interest" description="Disordered" evidence="1">
    <location>
        <begin position="144"/>
        <end position="166"/>
    </location>
</feature>
<dbReference type="PANTHER" id="PTHR47375">
    <property type="entry name" value="GB|AAF34833.1"/>
    <property type="match status" value="1"/>
</dbReference>